<evidence type="ECO:0000256" key="1">
    <source>
        <dbReference type="ARBA" id="ARBA00022490"/>
    </source>
</evidence>
<name>A0A069ZZX8_CHLMR</name>
<reference evidence="11 12" key="1">
    <citation type="submission" date="2014-02" db="EMBL/GenBank/DDBJ databases">
        <authorList>
            <person name="Chen C."/>
            <person name="Conrad T.A."/>
            <person name="Zhou Z."/>
            <person name="Lai Z."/>
            <person name="Zhong G."/>
        </authorList>
    </citation>
    <scope>NUCLEOTIDE SEQUENCE [LARGE SCALE GENOMIC DNA]</scope>
    <source>
        <strain evidence="11 12">Nigg3-28</strain>
    </source>
</reference>
<keyword evidence="4 8" id="KW-0460">Magnesium</keyword>
<evidence type="ECO:0000256" key="8">
    <source>
        <dbReference type="PIRSR" id="PIRSR006809-2"/>
    </source>
</evidence>
<feature type="coiled-coil region" evidence="9">
    <location>
        <begin position="193"/>
        <end position="223"/>
    </location>
</feature>
<keyword evidence="5 6" id="KW-0342">GTP-binding</keyword>
<sequence length="447" mass="50679">MKKNNRIEKKERQSAIGWRFSLPREEQDPSQALAVCCYANRAEQEKVSEYIEELVSLANSCDLSVLETCTWLLRSPSSSLYLNEGRLEEIERILEEFPTIGTLLIDEEISPSQQRNLEKRLQVVVLDRTELILEIFASRALTAEAGLQVELAQARYLLPRLKRMWGHLSRQKSGGSGGGFVKGEGEKQIELDRRIVRERIHKLSKELKNVERQRKERRKAKKRNQIPTFALIGYTNSGKSTLLNLLTSAETYAENKLFATLDPKTRRCVLPCGQRVLLTDTVGFIRKLPHTLVAAFKSTLEAALHEDILLHVVDASHPLALEHVETTKAILLELGIEHPQVITVLNKIDKVTNGSVAAKLRLLSPSPVCVSAKTGEGIRDLLQAMADMVQEEYPQVTLHLPYKEYGLFTELCDAGLVISHYYENDILIVKTFLPNNLQKRYAEYLVE</sequence>
<dbReference type="GO" id="GO:0003924">
    <property type="term" value="F:GTPase activity"/>
    <property type="evidence" value="ECO:0007669"/>
    <property type="project" value="UniProtKB-UniRule"/>
</dbReference>
<dbReference type="InterPro" id="IPR032305">
    <property type="entry name" value="GTP-bd_M"/>
</dbReference>
<feature type="binding site" evidence="7">
    <location>
        <begin position="233"/>
        <end position="240"/>
    </location>
    <ligand>
        <name>GTP</name>
        <dbReference type="ChEBI" id="CHEBI:37565"/>
    </ligand>
</feature>
<comment type="cofactor">
    <cofactor evidence="8">
        <name>Mg(2+)</name>
        <dbReference type="ChEBI" id="CHEBI:18420"/>
    </cofactor>
</comment>
<dbReference type="STRING" id="83560.NC80_03310"/>
<comment type="subunit">
    <text evidence="6">Monomer. Associates with the 50S ribosomal subunit.</text>
</comment>
<accession>A0A069ZZX8</accession>
<evidence type="ECO:0000256" key="7">
    <source>
        <dbReference type="PIRSR" id="PIRSR006809-1"/>
    </source>
</evidence>
<keyword evidence="1 6" id="KW-0963">Cytoplasm</keyword>
<dbReference type="InterPro" id="IPR027417">
    <property type="entry name" value="P-loop_NTPase"/>
</dbReference>
<dbReference type="InterPro" id="IPR042108">
    <property type="entry name" value="GTPase_HflX_N_sf"/>
</dbReference>
<evidence type="ECO:0000259" key="10">
    <source>
        <dbReference type="PROSITE" id="PS51705"/>
    </source>
</evidence>
<comment type="subcellular location">
    <subcellularLocation>
        <location evidence="6">Cytoplasm</location>
    </subcellularLocation>
    <text evidence="6">May associate with membranes.</text>
</comment>
<evidence type="ECO:0000256" key="9">
    <source>
        <dbReference type="SAM" id="Coils"/>
    </source>
</evidence>
<gene>
    <name evidence="6" type="primary">hflX</name>
    <name evidence="11" type="ORF">BD36_03515</name>
</gene>
<evidence type="ECO:0000256" key="3">
    <source>
        <dbReference type="ARBA" id="ARBA00022741"/>
    </source>
</evidence>
<dbReference type="Pfam" id="PF13167">
    <property type="entry name" value="GTP-bdg_N"/>
    <property type="match status" value="1"/>
</dbReference>
<evidence type="ECO:0000256" key="6">
    <source>
        <dbReference type="HAMAP-Rule" id="MF_00900"/>
    </source>
</evidence>
<dbReference type="Pfam" id="PF01926">
    <property type="entry name" value="MMR_HSR1"/>
    <property type="match status" value="1"/>
</dbReference>
<feature type="binding site" evidence="8">
    <location>
        <position position="260"/>
    </location>
    <ligand>
        <name>Mg(2+)</name>
        <dbReference type="ChEBI" id="CHEBI:18420"/>
    </ligand>
</feature>
<dbReference type="GO" id="GO:0005525">
    <property type="term" value="F:GTP binding"/>
    <property type="evidence" value="ECO:0007669"/>
    <property type="project" value="UniProtKB-UniRule"/>
</dbReference>
<keyword evidence="3 6" id="KW-0547">Nucleotide-binding</keyword>
<feature type="binding site" evidence="7">
    <location>
        <begin position="280"/>
        <end position="283"/>
    </location>
    <ligand>
        <name>GTP</name>
        <dbReference type="ChEBI" id="CHEBI:37565"/>
    </ligand>
</feature>
<dbReference type="PIRSF" id="PIRSF006809">
    <property type="entry name" value="GTP-binding_hflX_prd"/>
    <property type="match status" value="1"/>
</dbReference>
<dbReference type="RefSeq" id="WP_010231133.1">
    <property type="nucleotide sequence ID" value="NZ_CP007217.1"/>
</dbReference>
<dbReference type="KEGG" id="cmm:NC80_03310"/>
<dbReference type="KEGG" id="cmx:DNC_03335"/>
<comment type="function">
    <text evidence="6">GTPase that associates with the 50S ribosomal subunit and may have a role during protein synthesis or ribosome biogenesis.</text>
</comment>
<evidence type="ECO:0000256" key="5">
    <source>
        <dbReference type="ARBA" id="ARBA00023134"/>
    </source>
</evidence>
<dbReference type="FunFam" id="3.40.50.300:FF:000173">
    <property type="entry name" value="GTPase HflX"/>
    <property type="match status" value="1"/>
</dbReference>
<dbReference type="GO" id="GO:0005737">
    <property type="term" value="C:cytoplasm"/>
    <property type="evidence" value="ECO:0007669"/>
    <property type="project" value="UniProtKB-SubCell"/>
</dbReference>
<dbReference type="Proteomes" id="UP000260363">
    <property type="component" value="Chromosome"/>
</dbReference>
<dbReference type="CDD" id="cd01878">
    <property type="entry name" value="HflX"/>
    <property type="match status" value="1"/>
</dbReference>
<dbReference type="PATRIC" id="fig|83560.10.peg.675"/>
<dbReference type="AlphaFoldDB" id="A0A069ZZX8"/>
<dbReference type="KEGG" id="cmg:NC81_03330"/>
<dbReference type="Pfam" id="PF16360">
    <property type="entry name" value="GTP-bdg_M"/>
    <property type="match status" value="1"/>
</dbReference>
<evidence type="ECO:0000313" key="11">
    <source>
        <dbReference type="EMBL" id="AJR10729.1"/>
    </source>
</evidence>
<dbReference type="Gene3D" id="3.40.50.300">
    <property type="entry name" value="P-loop containing nucleotide triphosphate hydrolases"/>
    <property type="match status" value="1"/>
</dbReference>
<keyword evidence="2 8" id="KW-0479">Metal-binding</keyword>
<feature type="binding site" evidence="7">
    <location>
        <begin position="258"/>
        <end position="262"/>
    </location>
    <ligand>
        <name>GTP</name>
        <dbReference type="ChEBI" id="CHEBI:37565"/>
    </ligand>
</feature>
<dbReference type="InterPro" id="IPR006073">
    <property type="entry name" value="GTP-bd"/>
</dbReference>
<protein>
    <recommendedName>
        <fullName evidence="6">GTPase HflX</fullName>
    </recommendedName>
    <alternativeName>
        <fullName evidence="6">GTP-binding protein HflX</fullName>
    </alternativeName>
</protein>
<dbReference type="InterPro" id="IPR016496">
    <property type="entry name" value="GTPase_HflX"/>
</dbReference>
<dbReference type="OMA" id="VEHRKRY"/>
<dbReference type="GO" id="GO:0046872">
    <property type="term" value="F:metal ion binding"/>
    <property type="evidence" value="ECO:0007669"/>
    <property type="project" value="UniProtKB-KW"/>
</dbReference>
<dbReference type="HAMAP" id="MF_00900">
    <property type="entry name" value="GTPase_HflX"/>
    <property type="match status" value="1"/>
</dbReference>
<dbReference type="PANTHER" id="PTHR10229">
    <property type="entry name" value="GTP-BINDING PROTEIN HFLX"/>
    <property type="match status" value="1"/>
</dbReference>
<dbReference type="InterPro" id="IPR025121">
    <property type="entry name" value="GTPase_HflX_N"/>
</dbReference>
<feature type="binding site" evidence="7">
    <location>
        <begin position="346"/>
        <end position="349"/>
    </location>
    <ligand>
        <name>GTP</name>
        <dbReference type="ChEBI" id="CHEBI:37565"/>
    </ligand>
</feature>
<dbReference type="PRINTS" id="PR00326">
    <property type="entry name" value="GTP1OBG"/>
</dbReference>
<proteinExistence type="inferred from homology"/>
<evidence type="ECO:0000313" key="12">
    <source>
        <dbReference type="Proteomes" id="UP000260363"/>
    </source>
</evidence>
<dbReference type="SUPFAM" id="SSF52540">
    <property type="entry name" value="P-loop containing nucleoside triphosphate hydrolases"/>
    <property type="match status" value="1"/>
</dbReference>
<dbReference type="PANTHER" id="PTHR10229:SF0">
    <property type="entry name" value="GTP-BINDING PROTEIN 6-RELATED"/>
    <property type="match status" value="1"/>
</dbReference>
<organism evidence="11 12">
    <name type="scientific">Chlamydia muridarum</name>
    <dbReference type="NCBI Taxonomy" id="83560"/>
    <lineage>
        <taxon>Bacteria</taxon>
        <taxon>Pseudomonadati</taxon>
        <taxon>Chlamydiota</taxon>
        <taxon>Chlamydiia</taxon>
        <taxon>Chlamydiales</taxon>
        <taxon>Chlamydiaceae</taxon>
        <taxon>Chlamydia/Chlamydophila group</taxon>
        <taxon>Chlamydia</taxon>
    </lineage>
</organism>
<feature type="binding site" evidence="8">
    <location>
        <position position="240"/>
    </location>
    <ligand>
        <name>Mg(2+)</name>
        <dbReference type="ChEBI" id="CHEBI:18420"/>
    </ligand>
</feature>
<dbReference type="GO" id="GO:0043022">
    <property type="term" value="F:ribosome binding"/>
    <property type="evidence" value="ECO:0007669"/>
    <property type="project" value="TreeGrafter"/>
</dbReference>
<keyword evidence="9" id="KW-0175">Coiled coil</keyword>
<dbReference type="PROSITE" id="PS51705">
    <property type="entry name" value="G_HFLX"/>
    <property type="match status" value="1"/>
</dbReference>
<comment type="similarity">
    <text evidence="6">Belongs to the TRAFAC class OBG-HflX-like GTPase superfamily. HflX GTPase family.</text>
</comment>
<evidence type="ECO:0000256" key="2">
    <source>
        <dbReference type="ARBA" id="ARBA00022723"/>
    </source>
</evidence>
<dbReference type="FunFam" id="3.40.50.11060:FF:000001">
    <property type="entry name" value="GTPase HflX"/>
    <property type="match status" value="1"/>
</dbReference>
<dbReference type="GeneID" id="1246019"/>
<dbReference type="Gene3D" id="3.40.50.11060">
    <property type="entry name" value="GTPase HflX, N-terminal domain"/>
    <property type="match status" value="1"/>
</dbReference>
<dbReference type="EMBL" id="CP007217">
    <property type="protein sequence ID" value="AJR10729.1"/>
    <property type="molecule type" value="Genomic_DNA"/>
</dbReference>
<feature type="domain" description="Hflx-type G" evidence="10">
    <location>
        <begin position="227"/>
        <end position="393"/>
    </location>
</feature>
<feature type="binding site" evidence="7">
    <location>
        <begin position="371"/>
        <end position="373"/>
    </location>
    <ligand>
        <name>GTP</name>
        <dbReference type="ChEBI" id="CHEBI:37565"/>
    </ligand>
</feature>
<dbReference type="Gene3D" id="6.10.250.2860">
    <property type="match status" value="1"/>
</dbReference>
<evidence type="ECO:0000256" key="4">
    <source>
        <dbReference type="ARBA" id="ARBA00022842"/>
    </source>
</evidence>
<dbReference type="InterPro" id="IPR030394">
    <property type="entry name" value="G_HFLX_dom"/>
</dbReference>
<dbReference type="NCBIfam" id="TIGR03156">
    <property type="entry name" value="GTP_HflX"/>
    <property type="match status" value="1"/>
</dbReference>